<dbReference type="InterPro" id="IPR006170">
    <property type="entry name" value="PBP/GOBP"/>
</dbReference>
<accession>A0A9Q0MQG1</accession>
<dbReference type="Proteomes" id="UP001151699">
    <property type="component" value="Chromosome C"/>
</dbReference>
<dbReference type="Gene3D" id="1.10.238.20">
    <property type="entry name" value="Pheromone/general odorant binding protein domain"/>
    <property type="match status" value="1"/>
</dbReference>
<dbReference type="EMBL" id="WJQU01000004">
    <property type="protein sequence ID" value="KAJ6636111.1"/>
    <property type="molecule type" value="Genomic_DNA"/>
</dbReference>
<comment type="subcellular location">
    <subcellularLocation>
        <location evidence="1">Secreted</location>
    </subcellularLocation>
</comment>
<reference evidence="5" key="1">
    <citation type="submission" date="2022-07" db="EMBL/GenBank/DDBJ databases">
        <authorList>
            <person name="Trinca V."/>
            <person name="Uliana J.V.C."/>
            <person name="Torres T.T."/>
            <person name="Ward R.J."/>
            <person name="Monesi N."/>
        </authorList>
    </citation>
    <scope>NUCLEOTIDE SEQUENCE</scope>
    <source>
        <strain evidence="5">HSMRA1968</strain>
        <tissue evidence="5">Whole embryos</tissue>
    </source>
</reference>
<comment type="caution">
    <text evidence="5">The sequence shown here is derived from an EMBL/GenBank/DDBJ whole genome shotgun (WGS) entry which is preliminary data.</text>
</comment>
<dbReference type="GO" id="GO:0005549">
    <property type="term" value="F:odorant binding"/>
    <property type="evidence" value="ECO:0007669"/>
    <property type="project" value="InterPro"/>
</dbReference>
<evidence type="ECO:0000313" key="6">
    <source>
        <dbReference type="Proteomes" id="UP001151699"/>
    </source>
</evidence>
<keyword evidence="6" id="KW-1185">Reference proteome</keyword>
<evidence type="ECO:0000256" key="4">
    <source>
        <dbReference type="SAM" id="MobiDB-lite"/>
    </source>
</evidence>
<dbReference type="OrthoDB" id="8184571at2759"/>
<gene>
    <name evidence="5" type="primary">Obp84a</name>
    <name evidence="5" type="ORF">Bhyg_14698</name>
</gene>
<keyword evidence="3" id="KW-0964">Secreted</keyword>
<dbReference type="InterPro" id="IPR036728">
    <property type="entry name" value="PBP_GOBP_sf"/>
</dbReference>
<evidence type="ECO:0000256" key="2">
    <source>
        <dbReference type="ARBA" id="ARBA00008098"/>
    </source>
</evidence>
<comment type="similarity">
    <text evidence="2">Belongs to the PBP/GOBP family.</text>
</comment>
<name>A0A9Q0MQG1_9DIPT</name>
<dbReference type="CDD" id="cd23992">
    <property type="entry name" value="PBP_GOBP"/>
    <property type="match status" value="1"/>
</dbReference>
<feature type="region of interest" description="Disordered" evidence="4">
    <location>
        <begin position="29"/>
        <end position="51"/>
    </location>
</feature>
<evidence type="ECO:0000256" key="1">
    <source>
        <dbReference type="ARBA" id="ARBA00004613"/>
    </source>
</evidence>
<evidence type="ECO:0000313" key="5">
    <source>
        <dbReference type="EMBL" id="KAJ6636111.1"/>
    </source>
</evidence>
<dbReference type="Pfam" id="PF01395">
    <property type="entry name" value="PBP_GOBP"/>
    <property type="match status" value="1"/>
</dbReference>
<feature type="compositionally biased region" description="Polar residues" evidence="4">
    <location>
        <begin position="37"/>
        <end position="51"/>
    </location>
</feature>
<dbReference type="SUPFAM" id="SSF47565">
    <property type="entry name" value="Insect pheromone/odorant-binding proteins"/>
    <property type="match status" value="1"/>
</dbReference>
<proteinExistence type="inferred from homology"/>
<evidence type="ECO:0000256" key="3">
    <source>
        <dbReference type="ARBA" id="ARBA00022525"/>
    </source>
</evidence>
<sequence>MDRHKMILVSMVVHCYSCVNSMDSNNSMLSSHNNNSPAMLQSNVSNNGKSDTVSSVVQVDAGEHDLNQIVQMCNETYRIPINYLEEMNMTGSYPDETEKLPMCFMKCYLEKVGVMSSENVIDMKAATQHFSTNEDLINSCLMEQSEIDSLDPCEYAYFLARCITMATLVDNRKEHT</sequence>
<dbReference type="GO" id="GO:0005576">
    <property type="term" value="C:extracellular region"/>
    <property type="evidence" value="ECO:0007669"/>
    <property type="project" value="UniProtKB-SubCell"/>
</dbReference>
<dbReference type="AlphaFoldDB" id="A0A9Q0MQG1"/>
<protein>
    <submittedName>
        <fullName evidence="5">General odorant-binding protein 84a</fullName>
    </submittedName>
</protein>
<organism evidence="5 6">
    <name type="scientific">Pseudolycoriella hygida</name>
    <dbReference type="NCBI Taxonomy" id="35572"/>
    <lineage>
        <taxon>Eukaryota</taxon>
        <taxon>Metazoa</taxon>
        <taxon>Ecdysozoa</taxon>
        <taxon>Arthropoda</taxon>
        <taxon>Hexapoda</taxon>
        <taxon>Insecta</taxon>
        <taxon>Pterygota</taxon>
        <taxon>Neoptera</taxon>
        <taxon>Endopterygota</taxon>
        <taxon>Diptera</taxon>
        <taxon>Nematocera</taxon>
        <taxon>Sciaroidea</taxon>
        <taxon>Sciaridae</taxon>
        <taxon>Pseudolycoriella</taxon>
    </lineage>
</organism>